<feature type="compositionally biased region" description="Polar residues" evidence="1">
    <location>
        <begin position="317"/>
        <end position="327"/>
    </location>
</feature>
<name>A0AAJ6W053_9ACAR</name>
<dbReference type="AlphaFoldDB" id="A0AAJ6W053"/>
<dbReference type="GeneID" id="100904057"/>
<feature type="region of interest" description="Disordered" evidence="1">
    <location>
        <begin position="70"/>
        <end position="96"/>
    </location>
</feature>
<keyword evidence="2" id="KW-0812">Transmembrane</keyword>
<keyword evidence="3" id="KW-1185">Reference proteome</keyword>
<reference evidence="4" key="1">
    <citation type="submission" date="2025-08" db="UniProtKB">
        <authorList>
            <consortium name="RefSeq"/>
        </authorList>
    </citation>
    <scope>IDENTIFICATION</scope>
</reference>
<gene>
    <name evidence="4" type="primary">LOC100904057</name>
</gene>
<feature type="compositionally biased region" description="Low complexity" evidence="1">
    <location>
        <begin position="131"/>
        <end position="142"/>
    </location>
</feature>
<evidence type="ECO:0000313" key="3">
    <source>
        <dbReference type="Proteomes" id="UP000694867"/>
    </source>
</evidence>
<protein>
    <submittedName>
        <fullName evidence="4">Uncharacterized protein LOC100904057</fullName>
    </submittedName>
</protein>
<organism evidence="3 4">
    <name type="scientific">Galendromus occidentalis</name>
    <name type="common">western predatory mite</name>
    <dbReference type="NCBI Taxonomy" id="34638"/>
    <lineage>
        <taxon>Eukaryota</taxon>
        <taxon>Metazoa</taxon>
        <taxon>Ecdysozoa</taxon>
        <taxon>Arthropoda</taxon>
        <taxon>Chelicerata</taxon>
        <taxon>Arachnida</taxon>
        <taxon>Acari</taxon>
        <taxon>Parasitiformes</taxon>
        <taxon>Mesostigmata</taxon>
        <taxon>Gamasina</taxon>
        <taxon>Phytoseioidea</taxon>
        <taxon>Phytoseiidae</taxon>
        <taxon>Typhlodrominae</taxon>
        <taxon>Galendromus</taxon>
    </lineage>
</organism>
<evidence type="ECO:0000256" key="2">
    <source>
        <dbReference type="SAM" id="Phobius"/>
    </source>
</evidence>
<evidence type="ECO:0000256" key="1">
    <source>
        <dbReference type="SAM" id="MobiDB-lite"/>
    </source>
</evidence>
<evidence type="ECO:0000313" key="4">
    <source>
        <dbReference type="RefSeq" id="XP_003747404.1"/>
    </source>
</evidence>
<feature type="region of interest" description="Disordered" evidence="1">
    <location>
        <begin position="286"/>
        <end position="356"/>
    </location>
</feature>
<dbReference type="KEGG" id="goe:100904057"/>
<proteinExistence type="predicted"/>
<feature type="compositionally biased region" description="Low complexity" evidence="1">
    <location>
        <begin position="80"/>
        <end position="96"/>
    </location>
</feature>
<feature type="transmembrane region" description="Helical" evidence="2">
    <location>
        <begin position="41"/>
        <end position="62"/>
    </location>
</feature>
<keyword evidence="2" id="KW-0472">Membrane</keyword>
<accession>A0AAJ6W053</accession>
<feature type="region of interest" description="Disordered" evidence="1">
    <location>
        <begin position="396"/>
        <end position="432"/>
    </location>
</feature>
<dbReference type="Proteomes" id="UP000694867">
    <property type="component" value="Unplaced"/>
</dbReference>
<sequence>MCLSCRMSSLLFFSIFIFTGLGIYGLLLRKKGLRSRFTETWTVYCFVMSIVCLVLAYCISICDSWKKENKRRNRSDNENSDSGASGSGIISSGRRYGPSVVKSGPLPPLTISNSALHGHGPQSATTSPRDFTFTTPSPRSASSTRHFVFPAGTYLQVSPAQSSAVSPSRSGRYYLATGSTRSIASAPVEGSISPLENGAPSQVPGNATGSANIVSCREASSGASSAPRSPRERPVLFVVVPRGSALQLPVMLDMPRSPNSPLDRRCVRRCCSLPRSGHRRARRFYQHSGGSGVHGHAHAPHSTPPPSPRQVCLVLPSQMSHLQQSRTYQRRRSNSFSGLDAVRPSHRSSDHLNIPGRVGAVSSASTGDISFEDDPPSYASLCEDPPPYSEIIRPVSHAASQTSDPGSDPDHGITVTVERSSPSVAPQDELATTTVIVDGLHETAA</sequence>
<feature type="transmembrane region" description="Helical" evidence="2">
    <location>
        <begin position="7"/>
        <end position="29"/>
    </location>
</feature>
<dbReference type="RefSeq" id="XP_003747404.1">
    <property type="nucleotide sequence ID" value="XM_003747356.2"/>
</dbReference>
<keyword evidence="2" id="KW-1133">Transmembrane helix</keyword>
<feature type="compositionally biased region" description="Polar residues" evidence="1">
    <location>
        <begin position="417"/>
        <end position="432"/>
    </location>
</feature>
<feature type="region of interest" description="Disordered" evidence="1">
    <location>
        <begin position="111"/>
        <end position="142"/>
    </location>
</feature>